<dbReference type="Proteomes" id="UP000638732">
    <property type="component" value="Unassembled WGS sequence"/>
</dbReference>
<organism evidence="2 3">
    <name type="scientific">Mucilaginibacter agri</name>
    <dbReference type="NCBI Taxonomy" id="2695265"/>
    <lineage>
        <taxon>Bacteria</taxon>
        <taxon>Pseudomonadati</taxon>
        <taxon>Bacteroidota</taxon>
        <taxon>Sphingobacteriia</taxon>
        <taxon>Sphingobacteriales</taxon>
        <taxon>Sphingobacteriaceae</taxon>
        <taxon>Mucilaginibacter</taxon>
    </lineage>
</organism>
<evidence type="ECO:0000256" key="1">
    <source>
        <dbReference type="SAM" id="Phobius"/>
    </source>
</evidence>
<keyword evidence="1" id="KW-1133">Transmembrane helix</keyword>
<proteinExistence type="predicted"/>
<protein>
    <submittedName>
        <fullName evidence="2">Uncharacterized protein</fullName>
    </submittedName>
</protein>
<evidence type="ECO:0000313" key="3">
    <source>
        <dbReference type="Proteomes" id="UP000638732"/>
    </source>
</evidence>
<reference evidence="2" key="1">
    <citation type="submission" date="2020-01" db="EMBL/GenBank/DDBJ databases">
        <authorList>
            <person name="Seo Y.L."/>
        </authorList>
    </citation>
    <scope>NUCLEOTIDE SEQUENCE</scope>
    <source>
        <strain evidence="2">R11</strain>
    </source>
</reference>
<keyword evidence="1" id="KW-0472">Membrane</keyword>
<sequence length="129" mass="14774">MKKEKFVFDRKLKIILVSLVLLIVVCVAPFLIWSEDATVHRGQLVLQDAALQEFHGRVDSVYLDKNKANARTLLLSDGNTFMLYPDWQSKVNKGDSLSKEKNVYQVNIYRDGKAGGVLDYKELVKAWEK</sequence>
<dbReference type="AlphaFoldDB" id="A0A965ZLP7"/>
<gene>
    <name evidence="2" type="ORF">GSY63_22940</name>
</gene>
<name>A0A965ZLP7_9SPHI</name>
<evidence type="ECO:0000313" key="2">
    <source>
        <dbReference type="EMBL" id="NCD72239.1"/>
    </source>
</evidence>
<keyword evidence="1" id="KW-0812">Transmembrane</keyword>
<reference evidence="2" key="2">
    <citation type="submission" date="2020-10" db="EMBL/GenBank/DDBJ databases">
        <title>Mucilaginibacter sp. nov., isolated from soil.</title>
        <authorList>
            <person name="Jeon C.O."/>
        </authorList>
    </citation>
    <scope>NUCLEOTIDE SEQUENCE</scope>
    <source>
        <strain evidence="2">R11</strain>
    </source>
</reference>
<dbReference type="RefSeq" id="WP_166588193.1">
    <property type="nucleotide sequence ID" value="NZ_WWEO01000045.1"/>
</dbReference>
<keyword evidence="3" id="KW-1185">Reference proteome</keyword>
<feature type="transmembrane region" description="Helical" evidence="1">
    <location>
        <begin position="12"/>
        <end position="33"/>
    </location>
</feature>
<dbReference type="EMBL" id="WWEO01000045">
    <property type="protein sequence ID" value="NCD72239.1"/>
    <property type="molecule type" value="Genomic_DNA"/>
</dbReference>
<comment type="caution">
    <text evidence="2">The sequence shown here is derived from an EMBL/GenBank/DDBJ whole genome shotgun (WGS) entry which is preliminary data.</text>
</comment>
<accession>A0A965ZLP7</accession>